<evidence type="ECO:0000313" key="1">
    <source>
        <dbReference type="EMBL" id="KAG9232015.1"/>
    </source>
</evidence>
<dbReference type="InterPro" id="IPR054208">
    <property type="entry name" value="DUF6914"/>
</dbReference>
<reference evidence="1" key="1">
    <citation type="journal article" date="2021" name="IMA Fungus">
        <title>Genomic characterization of three marine fungi, including Emericellopsis atlantica sp. nov. with signatures of a generalist lifestyle and marine biomass degradation.</title>
        <authorList>
            <person name="Hagestad O.C."/>
            <person name="Hou L."/>
            <person name="Andersen J.H."/>
            <person name="Hansen E.H."/>
            <person name="Altermark B."/>
            <person name="Li C."/>
            <person name="Kuhnert E."/>
            <person name="Cox R.J."/>
            <person name="Crous P.W."/>
            <person name="Spatafora J.W."/>
            <person name="Lail K."/>
            <person name="Amirebrahimi M."/>
            <person name="Lipzen A."/>
            <person name="Pangilinan J."/>
            <person name="Andreopoulos W."/>
            <person name="Hayes R.D."/>
            <person name="Ng V."/>
            <person name="Grigoriev I.V."/>
            <person name="Jackson S.A."/>
            <person name="Sutton T.D.S."/>
            <person name="Dobson A.D.W."/>
            <person name="Rama T."/>
        </authorList>
    </citation>
    <scope>NUCLEOTIDE SEQUENCE</scope>
    <source>
        <strain evidence="1">TRa018bII</strain>
    </source>
</reference>
<dbReference type="OrthoDB" id="2679825at2759"/>
<dbReference type="EMBL" id="MU251569">
    <property type="protein sequence ID" value="KAG9232015.1"/>
    <property type="molecule type" value="Genomic_DNA"/>
</dbReference>
<name>A0A9P7YE67_9HELO</name>
<gene>
    <name evidence="1" type="ORF">BJ875DRAFT_544906</name>
</gene>
<organism evidence="1 2">
    <name type="scientific">Amylocarpus encephaloides</name>
    <dbReference type="NCBI Taxonomy" id="45428"/>
    <lineage>
        <taxon>Eukaryota</taxon>
        <taxon>Fungi</taxon>
        <taxon>Dikarya</taxon>
        <taxon>Ascomycota</taxon>
        <taxon>Pezizomycotina</taxon>
        <taxon>Leotiomycetes</taxon>
        <taxon>Helotiales</taxon>
        <taxon>Helotiales incertae sedis</taxon>
        <taxon>Amylocarpus</taxon>
    </lineage>
</organism>
<proteinExistence type="predicted"/>
<keyword evidence="2" id="KW-1185">Reference proteome</keyword>
<sequence>MPPSKNYLYVAMYILPGSELRYHWALLIGPKDEPGGQVKGYRYHVKADFSDFVFEEKQLKHGLETKALLGLIIIVKIEDESLLIEISRNVPVKQQSDWNCASWVQDALKAVAAYGKAVGASNLNWEDIHKTGMEFIGKKVREERFKTVALMEGPKPTYDLLEGRVLQE</sequence>
<dbReference type="Proteomes" id="UP000824998">
    <property type="component" value="Unassembled WGS sequence"/>
</dbReference>
<evidence type="ECO:0000313" key="2">
    <source>
        <dbReference type="Proteomes" id="UP000824998"/>
    </source>
</evidence>
<dbReference type="Pfam" id="PF21858">
    <property type="entry name" value="DUF6914"/>
    <property type="match status" value="1"/>
</dbReference>
<comment type="caution">
    <text evidence="1">The sequence shown here is derived from an EMBL/GenBank/DDBJ whole genome shotgun (WGS) entry which is preliminary data.</text>
</comment>
<protein>
    <submittedName>
        <fullName evidence="1">Uncharacterized protein</fullName>
    </submittedName>
</protein>
<dbReference type="AlphaFoldDB" id="A0A9P7YE67"/>
<accession>A0A9P7YE67</accession>